<reference evidence="16 17" key="1">
    <citation type="journal article" date="2015" name="Proc. Natl. Acad. Sci. U.S.A.">
        <title>The resurrection genome of Boea hygrometrica: A blueprint for survival of dehydration.</title>
        <authorList>
            <person name="Xiao L."/>
            <person name="Yang G."/>
            <person name="Zhang L."/>
            <person name="Yang X."/>
            <person name="Zhao S."/>
            <person name="Ji Z."/>
            <person name="Zhou Q."/>
            <person name="Hu M."/>
            <person name="Wang Y."/>
            <person name="Chen M."/>
            <person name="Xu Y."/>
            <person name="Jin H."/>
            <person name="Xiao X."/>
            <person name="Hu G."/>
            <person name="Bao F."/>
            <person name="Hu Y."/>
            <person name="Wan P."/>
            <person name="Li L."/>
            <person name="Deng X."/>
            <person name="Kuang T."/>
            <person name="Xiang C."/>
            <person name="Zhu J.K."/>
            <person name="Oliver M.J."/>
            <person name="He Y."/>
        </authorList>
    </citation>
    <scope>NUCLEOTIDE SEQUENCE [LARGE SCALE GENOMIC DNA]</scope>
    <source>
        <strain evidence="17">cv. XS01</strain>
    </source>
</reference>
<evidence type="ECO:0000313" key="16">
    <source>
        <dbReference type="EMBL" id="KZV40512.1"/>
    </source>
</evidence>
<evidence type="ECO:0000256" key="4">
    <source>
        <dbReference type="ARBA" id="ARBA00023015"/>
    </source>
</evidence>
<dbReference type="PANTHER" id="PTHR47288">
    <property type="entry name" value="WUSCHEL-RELATED HOMEOBOX 9"/>
    <property type="match status" value="1"/>
</dbReference>
<dbReference type="Pfam" id="PF00046">
    <property type="entry name" value="Homeodomain"/>
    <property type="match status" value="1"/>
</dbReference>
<comment type="subcellular location">
    <subcellularLocation>
        <location evidence="1 12 13">Nucleus</location>
    </subcellularLocation>
</comment>
<keyword evidence="3" id="KW-0221">Differentiation</keyword>
<dbReference type="PANTHER" id="PTHR47288:SF1">
    <property type="entry name" value="WUSCHEL-RELATED HOMEOBOX 9"/>
    <property type="match status" value="1"/>
</dbReference>
<evidence type="ECO:0000256" key="13">
    <source>
        <dbReference type="RuleBase" id="RU000682"/>
    </source>
</evidence>
<evidence type="ECO:0000313" key="17">
    <source>
        <dbReference type="Proteomes" id="UP000250235"/>
    </source>
</evidence>
<dbReference type="GO" id="GO:0009908">
    <property type="term" value="P:flower development"/>
    <property type="evidence" value="ECO:0007669"/>
    <property type="project" value="UniProtKB-KW"/>
</dbReference>
<dbReference type="GO" id="GO:0003700">
    <property type="term" value="F:DNA-binding transcription factor activity"/>
    <property type="evidence" value="ECO:0007669"/>
    <property type="project" value="InterPro"/>
</dbReference>
<protein>
    <recommendedName>
        <fullName evidence="11">Protein WUSCHEL</fullName>
    </recommendedName>
</protein>
<sequence>MASSNRHWPSMFKSKPCNTTHLQWQQHDLAAGYHRTPYTPVPGCEERTLEPKPRWNPRPEQIRILEAIFNSGMVNPPRDEIRKIRAQLQEYGQVGDANVFYWFQNRKSRSKHKQRQLSNTTKSQPQPTAPPPPISNVVTTTVTVPTTSSSSSDKTSPNCSAEKALSVGSTPVIDLLNSPTASVNQPFLQAPRELLSEHFFFPLQQNTGGSTAAPPLTQGFCFPDLSTVIDQGIENFPSYPLGELMLMNNSVIRKAQDDKIRLQQEINHSIAAATNSTVPTIFTPCLGITCPTDCILQGEMVPAKSTVFINDVCLEVGSGPFNVREAFGNDAVLVQSSGQPVITNEWGVTVQPLHHGEFYYLLRAFTPDESRTIHLI</sequence>
<feature type="domain" description="Homeobox" evidence="15">
    <location>
        <begin position="48"/>
        <end position="113"/>
    </location>
</feature>
<evidence type="ECO:0000256" key="3">
    <source>
        <dbReference type="ARBA" id="ARBA00022782"/>
    </source>
</evidence>
<keyword evidence="4" id="KW-0805">Transcription regulation</keyword>
<evidence type="ECO:0000256" key="6">
    <source>
        <dbReference type="ARBA" id="ARBA00023125"/>
    </source>
</evidence>
<feature type="DNA-binding region" description="Homeobox" evidence="12">
    <location>
        <begin position="50"/>
        <end position="114"/>
    </location>
</feature>
<comment type="similarity">
    <text evidence="10">Belongs to the WUS homeobox family.</text>
</comment>
<accession>A0A2Z7C131</accession>
<keyword evidence="2" id="KW-0217">Developmental protein</keyword>
<feature type="region of interest" description="Disordered" evidence="14">
    <location>
        <begin position="107"/>
        <end position="163"/>
    </location>
</feature>
<organism evidence="16 17">
    <name type="scientific">Dorcoceras hygrometricum</name>
    <dbReference type="NCBI Taxonomy" id="472368"/>
    <lineage>
        <taxon>Eukaryota</taxon>
        <taxon>Viridiplantae</taxon>
        <taxon>Streptophyta</taxon>
        <taxon>Embryophyta</taxon>
        <taxon>Tracheophyta</taxon>
        <taxon>Spermatophyta</taxon>
        <taxon>Magnoliopsida</taxon>
        <taxon>eudicotyledons</taxon>
        <taxon>Gunneridae</taxon>
        <taxon>Pentapetalae</taxon>
        <taxon>asterids</taxon>
        <taxon>lamiids</taxon>
        <taxon>Lamiales</taxon>
        <taxon>Gesneriaceae</taxon>
        <taxon>Didymocarpoideae</taxon>
        <taxon>Trichosporeae</taxon>
        <taxon>Loxocarpinae</taxon>
        <taxon>Dorcoceras</taxon>
    </lineage>
</organism>
<evidence type="ECO:0000256" key="10">
    <source>
        <dbReference type="ARBA" id="ARBA00024040"/>
    </source>
</evidence>
<dbReference type="InterPro" id="IPR001356">
    <property type="entry name" value="HD"/>
</dbReference>
<dbReference type="GO" id="GO:0003677">
    <property type="term" value="F:DNA binding"/>
    <property type="evidence" value="ECO:0007669"/>
    <property type="project" value="UniProtKB-UniRule"/>
</dbReference>
<dbReference type="GO" id="GO:0005634">
    <property type="term" value="C:nucleus"/>
    <property type="evidence" value="ECO:0007669"/>
    <property type="project" value="UniProtKB-SubCell"/>
</dbReference>
<dbReference type="OrthoDB" id="1935198at2759"/>
<keyword evidence="17" id="KW-1185">Reference proteome</keyword>
<keyword evidence="9 12" id="KW-0539">Nucleus</keyword>
<evidence type="ECO:0000256" key="12">
    <source>
        <dbReference type="PROSITE-ProRule" id="PRU00108"/>
    </source>
</evidence>
<name>A0A2Z7C131_9LAMI</name>
<dbReference type="CDD" id="cd00086">
    <property type="entry name" value="homeodomain"/>
    <property type="match status" value="1"/>
</dbReference>
<keyword evidence="6 12" id="KW-0238">DNA-binding</keyword>
<dbReference type="SMART" id="SM00389">
    <property type="entry name" value="HOX"/>
    <property type="match status" value="1"/>
</dbReference>
<evidence type="ECO:0000256" key="1">
    <source>
        <dbReference type="ARBA" id="ARBA00004123"/>
    </source>
</evidence>
<dbReference type="Gene3D" id="1.10.10.60">
    <property type="entry name" value="Homeodomain-like"/>
    <property type="match status" value="1"/>
</dbReference>
<keyword evidence="7 12" id="KW-0371">Homeobox</keyword>
<evidence type="ECO:0000256" key="8">
    <source>
        <dbReference type="ARBA" id="ARBA00023163"/>
    </source>
</evidence>
<evidence type="ECO:0000256" key="2">
    <source>
        <dbReference type="ARBA" id="ARBA00022473"/>
    </source>
</evidence>
<dbReference type="AlphaFoldDB" id="A0A2Z7C131"/>
<evidence type="ECO:0000256" key="9">
    <source>
        <dbReference type="ARBA" id="ARBA00023242"/>
    </source>
</evidence>
<evidence type="ECO:0000256" key="14">
    <source>
        <dbReference type="SAM" id="MobiDB-lite"/>
    </source>
</evidence>
<evidence type="ECO:0000259" key="15">
    <source>
        <dbReference type="PROSITE" id="PS50071"/>
    </source>
</evidence>
<dbReference type="SUPFAM" id="SSF46689">
    <property type="entry name" value="Homeodomain-like"/>
    <property type="match status" value="1"/>
</dbReference>
<evidence type="ECO:0000256" key="7">
    <source>
        <dbReference type="ARBA" id="ARBA00023155"/>
    </source>
</evidence>
<dbReference type="PROSITE" id="PS50071">
    <property type="entry name" value="HOMEOBOX_2"/>
    <property type="match status" value="1"/>
</dbReference>
<feature type="compositionally biased region" description="Low complexity" evidence="14">
    <location>
        <begin position="135"/>
        <end position="157"/>
    </location>
</feature>
<dbReference type="GO" id="GO:0050793">
    <property type="term" value="P:regulation of developmental process"/>
    <property type="evidence" value="ECO:0007669"/>
    <property type="project" value="InterPro"/>
</dbReference>
<dbReference type="InterPro" id="IPR009057">
    <property type="entry name" value="Homeodomain-like_sf"/>
</dbReference>
<evidence type="ECO:0000256" key="11">
    <source>
        <dbReference type="ARBA" id="ARBA00068485"/>
    </source>
</evidence>
<dbReference type="FunFam" id="1.10.10.60:FF:000118">
    <property type="entry name" value="WUSCHEL-related homeobox 11"/>
    <property type="match status" value="1"/>
</dbReference>
<evidence type="ECO:0000256" key="5">
    <source>
        <dbReference type="ARBA" id="ARBA00023089"/>
    </source>
</evidence>
<proteinExistence type="inferred from homology"/>
<dbReference type="EMBL" id="KQ999955">
    <property type="protein sequence ID" value="KZV40512.1"/>
    <property type="molecule type" value="Genomic_DNA"/>
</dbReference>
<keyword evidence="8" id="KW-0804">Transcription</keyword>
<keyword evidence="5" id="KW-0287">Flowering</keyword>
<dbReference type="InterPro" id="IPR044557">
    <property type="entry name" value="WOX8/9-like"/>
</dbReference>
<dbReference type="Proteomes" id="UP000250235">
    <property type="component" value="Unassembled WGS sequence"/>
</dbReference>
<gene>
    <name evidence="16" type="ORF">F511_40144</name>
</gene>
<dbReference type="GO" id="GO:0030154">
    <property type="term" value="P:cell differentiation"/>
    <property type="evidence" value="ECO:0007669"/>
    <property type="project" value="UniProtKB-KW"/>
</dbReference>